<accession>A0A8T3C649</accession>
<protein>
    <submittedName>
        <fullName evidence="1">Uncharacterized protein</fullName>
    </submittedName>
</protein>
<comment type="caution">
    <text evidence="1">The sequence shown here is derived from an EMBL/GenBank/DDBJ whole genome shotgun (WGS) entry which is preliminary data.</text>
</comment>
<dbReference type="Proteomes" id="UP000829196">
    <property type="component" value="Unassembled WGS sequence"/>
</dbReference>
<name>A0A8T3C649_DENNO</name>
<dbReference type="PANTHER" id="PTHR36327">
    <property type="entry name" value="UNNAMED PRODUCT"/>
    <property type="match status" value="1"/>
</dbReference>
<evidence type="ECO:0000313" key="1">
    <source>
        <dbReference type="EMBL" id="KAI0525285.1"/>
    </source>
</evidence>
<organism evidence="1 2">
    <name type="scientific">Dendrobium nobile</name>
    <name type="common">Orchid</name>
    <dbReference type="NCBI Taxonomy" id="94219"/>
    <lineage>
        <taxon>Eukaryota</taxon>
        <taxon>Viridiplantae</taxon>
        <taxon>Streptophyta</taxon>
        <taxon>Embryophyta</taxon>
        <taxon>Tracheophyta</taxon>
        <taxon>Spermatophyta</taxon>
        <taxon>Magnoliopsida</taxon>
        <taxon>Liliopsida</taxon>
        <taxon>Asparagales</taxon>
        <taxon>Orchidaceae</taxon>
        <taxon>Epidendroideae</taxon>
        <taxon>Malaxideae</taxon>
        <taxon>Dendrobiinae</taxon>
        <taxon>Dendrobium</taxon>
    </lineage>
</organism>
<keyword evidence="2" id="KW-1185">Reference proteome</keyword>
<sequence>MFGYGIQLQLLYSLNTIPFRGTKEIKMSFSVYLPRGSTASTTRPLTSTSVASSVPFNPFKVNQPCGRRTLFSFLVATAAGPQGSDSKNALLQEYQKRSRENKAKYDKERLDDYYNRNYKDYFEFVEGSSKGKSEDLLSESEKGIREWLQRNKK</sequence>
<evidence type="ECO:0000313" key="2">
    <source>
        <dbReference type="Proteomes" id="UP000829196"/>
    </source>
</evidence>
<dbReference type="PANTHER" id="PTHR36327:SF1">
    <property type="entry name" value="OS03G0731100 PROTEIN"/>
    <property type="match status" value="1"/>
</dbReference>
<reference evidence="1" key="1">
    <citation type="journal article" date="2022" name="Front. Genet.">
        <title>Chromosome-Scale Assembly of the Dendrobium nobile Genome Provides Insights Into the Molecular Mechanism of the Biosynthesis of the Medicinal Active Ingredient of Dendrobium.</title>
        <authorList>
            <person name="Xu Q."/>
            <person name="Niu S.-C."/>
            <person name="Li K.-L."/>
            <person name="Zheng P.-J."/>
            <person name="Zhang X.-J."/>
            <person name="Jia Y."/>
            <person name="Liu Y."/>
            <person name="Niu Y.-X."/>
            <person name="Yu L.-H."/>
            <person name="Chen D.-F."/>
            <person name="Zhang G.-Q."/>
        </authorList>
    </citation>
    <scope>NUCLEOTIDE SEQUENCE</scope>
    <source>
        <tissue evidence="1">Leaf</tissue>
    </source>
</reference>
<proteinExistence type="predicted"/>
<gene>
    <name evidence="1" type="ORF">KFK09_004678</name>
</gene>
<dbReference type="AlphaFoldDB" id="A0A8T3C649"/>
<dbReference type="EMBL" id="JAGYWB010000004">
    <property type="protein sequence ID" value="KAI0525285.1"/>
    <property type="molecule type" value="Genomic_DNA"/>
</dbReference>
<dbReference type="OrthoDB" id="544623at2759"/>